<accession>A0ABV5VIE5</accession>
<reference evidence="1 2" key="1">
    <citation type="submission" date="2024-09" db="EMBL/GenBank/DDBJ databases">
        <authorList>
            <person name="Sun Q."/>
            <person name="Mori K."/>
        </authorList>
    </citation>
    <scope>NUCLEOTIDE SEQUENCE [LARGE SCALE GENOMIC DNA]</scope>
    <source>
        <strain evidence="1 2">JCM 10918</strain>
    </source>
</reference>
<evidence type="ECO:0000313" key="1">
    <source>
        <dbReference type="EMBL" id="MFB9737585.1"/>
    </source>
</evidence>
<protein>
    <submittedName>
        <fullName evidence="1">Class III lanthipeptide</fullName>
    </submittedName>
</protein>
<dbReference type="NCBIfam" id="NF038154">
    <property type="entry name" value="lanthi_III_a"/>
    <property type="match status" value="1"/>
</dbReference>
<dbReference type="EMBL" id="JBHMAR010000030">
    <property type="protein sequence ID" value="MFB9737585.1"/>
    <property type="molecule type" value="Genomic_DNA"/>
</dbReference>
<name>A0ABV5VIE5_9ACTN</name>
<organism evidence="1 2">
    <name type="scientific">Streptomyces thermocoprophilus</name>
    <dbReference type="NCBI Taxonomy" id="78356"/>
    <lineage>
        <taxon>Bacteria</taxon>
        <taxon>Bacillati</taxon>
        <taxon>Actinomycetota</taxon>
        <taxon>Actinomycetes</taxon>
        <taxon>Kitasatosporales</taxon>
        <taxon>Streptomycetaceae</taxon>
        <taxon>Streptomyces</taxon>
    </lineage>
</organism>
<dbReference type="Proteomes" id="UP001589703">
    <property type="component" value="Unassembled WGS sequence"/>
</dbReference>
<keyword evidence="2" id="KW-1185">Reference proteome</keyword>
<sequence>MANVLDLQGLEVPAAEAERLSSTISNGC</sequence>
<comment type="caution">
    <text evidence="1">The sequence shown here is derived from an EMBL/GenBank/DDBJ whole genome shotgun (WGS) entry which is preliminary data.</text>
</comment>
<gene>
    <name evidence="1" type="ORF">ACFFRO_20990</name>
</gene>
<evidence type="ECO:0000313" key="2">
    <source>
        <dbReference type="Proteomes" id="UP001589703"/>
    </source>
</evidence>
<dbReference type="RefSeq" id="WP_356758435.1">
    <property type="nucleotide sequence ID" value="NZ_JBHMAR010000030.1"/>
</dbReference>
<proteinExistence type="predicted"/>